<proteinExistence type="inferred from homology"/>
<organism evidence="5 6">
    <name type="scientific">Tetrahymena thermophila (strain SB210)</name>
    <dbReference type="NCBI Taxonomy" id="312017"/>
    <lineage>
        <taxon>Eukaryota</taxon>
        <taxon>Sar</taxon>
        <taxon>Alveolata</taxon>
        <taxon>Ciliophora</taxon>
        <taxon>Intramacronucleata</taxon>
        <taxon>Oligohymenophorea</taxon>
        <taxon>Hymenostomatida</taxon>
        <taxon>Tetrahymenina</taxon>
        <taxon>Tetrahymenidae</taxon>
        <taxon>Tetrahymena</taxon>
    </lineage>
</organism>
<keyword evidence="2 4" id="KW-0802">TPR repeat</keyword>
<dbReference type="InParanoid" id="Q22CC3"/>
<evidence type="ECO:0000256" key="2">
    <source>
        <dbReference type="ARBA" id="ARBA00022803"/>
    </source>
</evidence>
<dbReference type="InterPro" id="IPR011990">
    <property type="entry name" value="TPR-like_helical_dom_sf"/>
</dbReference>
<dbReference type="GO" id="GO:0060271">
    <property type="term" value="P:cilium assembly"/>
    <property type="evidence" value="ECO:0007669"/>
    <property type="project" value="TreeGrafter"/>
</dbReference>
<feature type="repeat" description="TPR" evidence="4">
    <location>
        <begin position="123"/>
        <end position="156"/>
    </location>
</feature>
<dbReference type="PANTHER" id="PTHR44186:SF1">
    <property type="entry name" value="BARDET-BIEDL SYNDROME 4 PROTEIN"/>
    <property type="match status" value="1"/>
</dbReference>
<dbReference type="eggNOG" id="KOG1124">
    <property type="taxonomic scope" value="Eukaryota"/>
</dbReference>
<dbReference type="GeneID" id="7836348"/>
<dbReference type="PROSITE" id="PS50005">
    <property type="entry name" value="TPR"/>
    <property type="match status" value="2"/>
</dbReference>
<dbReference type="PANTHER" id="PTHR44186">
    <property type="match status" value="1"/>
</dbReference>
<dbReference type="HOGENOM" id="CLU_033477_0_0_1"/>
<dbReference type="GO" id="GO:0061512">
    <property type="term" value="P:protein localization to cilium"/>
    <property type="evidence" value="ECO:0007669"/>
    <property type="project" value="TreeGrafter"/>
</dbReference>
<keyword evidence="6" id="KW-1185">Reference proteome</keyword>
<dbReference type="KEGG" id="tet:TTHERM_01054280"/>
<sequence>MDNTEKEQKKQVVSKKRSSKEKSNWLLYKYFVRKDFGQCMELIEQLNLQNNGTHEYANFLKSLILRNQGELIQSLELQKDLHTYNEQNYDILKQISRSMFLAQKFKASIEVANHAININSSDWQLYYTQGQCFVNLGDYQQALKCFQKANQLSKHESTFLELGKLYTDLKEPEKAIEIYEEALQHSNDNSDILVILGVICLKQQNEQKAFKYLGQALSVNNKDLKAILAASSVMQDKQEYESALMKYKIMAKYNPNSHQLWNNIGMCFYGMKKNIFAIACLKKALYLSPFEWITCLNLGLVYMTSQQYATAYFFFTVSINLRPNYAITYMHLGQCLNRLEDFPNACSAFRKAIEIEKDYLIYLNFAIILAQRGPQYFHEAKENVKLFEQKFLEMSEDSRVNRSDILEQRQYLSNLLGLGLPHID</sequence>
<dbReference type="Gene3D" id="1.25.40.10">
    <property type="entry name" value="Tetratricopeptide repeat domain"/>
    <property type="match status" value="3"/>
</dbReference>
<evidence type="ECO:0000313" key="5">
    <source>
        <dbReference type="EMBL" id="EAR82943.2"/>
    </source>
</evidence>
<feature type="repeat" description="TPR" evidence="4">
    <location>
        <begin position="326"/>
        <end position="359"/>
    </location>
</feature>
<evidence type="ECO:0000256" key="1">
    <source>
        <dbReference type="ARBA" id="ARBA00022737"/>
    </source>
</evidence>
<dbReference type="GO" id="GO:0036064">
    <property type="term" value="C:ciliary basal body"/>
    <property type="evidence" value="ECO:0007669"/>
    <property type="project" value="TreeGrafter"/>
</dbReference>
<dbReference type="OrthoDB" id="309339at2759"/>
<gene>
    <name evidence="5" type="ORF">TTHERM_01054280</name>
</gene>
<reference evidence="6" key="1">
    <citation type="journal article" date="2006" name="PLoS Biol.">
        <title>Macronuclear genome sequence of the ciliate Tetrahymena thermophila, a model eukaryote.</title>
        <authorList>
            <person name="Eisen J.A."/>
            <person name="Coyne R.S."/>
            <person name="Wu M."/>
            <person name="Wu D."/>
            <person name="Thiagarajan M."/>
            <person name="Wortman J.R."/>
            <person name="Badger J.H."/>
            <person name="Ren Q."/>
            <person name="Amedeo P."/>
            <person name="Jones K.M."/>
            <person name="Tallon L.J."/>
            <person name="Delcher A.L."/>
            <person name="Salzberg S.L."/>
            <person name="Silva J.C."/>
            <person name="Haas B.J."/>
            <person name="Majoros W.H."/>
            <person name="Farzad M."/>
            <person name="Carlton J.M."/>
            <person name="Smith R.K. Jr."/>
            <person name="Garg J."/>
            <person name="Pearlman R.E."/>
            <person name="Karrer K.M."/>
            <person name="Sun L."/>
            <person name="Manning G."/>
            <person name="Elde N.C."/>
            <person name="Turkewitz A.P."/>
            <person name="Asai D.J."/>
            <person name="Wilkes D.E."/>
            <person name="Wang Y."/>
            <person name="Cai H."/>
            <person name="Collins K."/>
            <person name="Stewart B.A."/>
            <person name="Lee S.R."/>
            <person name="Wilamowska K."/>
            <person name="Weinberg Z."/>
            <person name="Ruzzo W.L."/>
            <person name="Wloga D."/>
            <person name="Gaertig J."/>
            <person name="Frankel J."/>
            <person name="Tsao C.-C."/>
            <person name="Gorovsky M.A."/>
            <person name="Keeling P.J."/>
            <person name="Waller R.F."/>
            <person name="Patron N.J."/>
            <person name="Cherry J.M."/>
            <person name="Stover N.A."/>
            <person name="Krieger C.J."/>
            <person name="del Toro C."/>
            <person name="Ryder H.F."/>
            <person name="Williamson S.C."/>
            <person name="Barbeau R.A."/>
            <person name="Hamilton E.P."/>
            <person name="Orias E."/>
        </authorList>
    </citation>
    <scope>NUCLEOTIDE SEQUENCE [LARGE SCALE GENOMIC DNA]</scope>
    <source>
        <strain evidence="6">SB210</strain>
    </source>
</reference>
<dbReference type="SUPFAM" id="SSF81901">
    <property type="entry name" value="HCP-like"/>
    <property type="match status" value="1"/>
</dbReference>
<dbReference type="EMBL" id="GG662589">
    <property type="protein sequence ID" value="EAR82943.2"/>
    <property type="molecule type" value="Genomic_DNA"/>
</dbReference>
<dbReference type="InterPro" id="IPR019734">
    <property type="entry name" value="TPR_rpt"/>
</dbReference>
<dbReference type="AlphaFoldDB" id="Q22CC3"/>
<evidence type="ECO:0000256" key="3">
    <source>
        <dbReference type="ARBA" id="ARBA00023778"/>
    </source>
</evidence>
<dbReference type="STRING" id="312017.Q22CC3"/>
<accession>Q22CC3</accession>
<comment type="similarity">
    <text evidence="3">Belongs to the BBS4 family.</text>
</comment>
<dbReference type="RefSeq" id="XP_001030606.2">
    <property type="nucleotide sequence ID" value="XM_001030606.3"/>
</dbReference>
<evidence type="ECO:0000313" key="6">
    <source>
        <dbReference type="Proteomes" id="UP000009168"/>
    </source>
</evidence>
<protein>
    <submittedName>
        <fullName evidence="5">Bardet-biedl syndrome 4 protein</fullName>
    </submittedName>
</protein>
<dbReference type="Pfam" id="PF14559">
    <property type="entry name" value="TPR_19"/>
    <property type="match status" value="1"/>
</dbReference>
<dbReference type="InterPro" id="IPR013105">
    <property type="entry name" value="TPR_2"/>
</dbReference>
<dbReference type="Pfam" id="PF13181">
    <property type="entry name" value="TPR_8"/>
    <property type="match status" value="2"/>
</dbReference>
<evidence type="ECO:0000256" key="4">
    <source>
        <dbReference type="PROSITE-ProRule" id="PRU00339"/>
    </source>
</evidence>
<keyword evidence="1" id="KW-0677">Repeat</keyword>
<name>Q22CC3_TETTS</name>
<dbReference type="Proteomes" id="UP000009168">
    <property type="component" value="Unassembled WGS sequence"/>
</dbReference>
<dbReference type="SUPFAM" id="SSF48452">
    <property type="entry name" value="TPR-like"/>
    <property type="match status" value="1"/>
</dbReference>
<dbReference type="SMART" id="SM00028">
    <property type="entry name" value="TPR"/>
    <property type="match status" value="6"/>
</dbReference>
<dbReference type="Pfam" id="PF07719">
    <property type="entry name" value="TPR_2"/>
    <property type="match status" value="1"/>
</dbReference>